<dbReference type="Proteomes" id="UP000520767">
    <property type="component" value="Unassembled WGS sequence"/>
</dbReference>
<gene>
    <name evidence="1" type="ORF">FHR82_002257</name>
</gene>
<accession>A0A7W7Q2Y3</accession>
<organism evidence="1 2">
    <name type="scientific">Actinophytocola algeriensis</name>
    <dbReference type="NCBI Taxonomy" id="1768010"/>
    <lineage>
        <taxon>Bacteria</taxon>
        <taxon>Bacillati</taxon>
        <taxon>Actinomycetota</taxon>
        <taxon>Actinomycetes</taxon>
        <taxon>Pseudonocardiales</taxon>
        <taxon>Pseudonocardiaceae</taxon>
    </lineage>
</organism>
<keyword evidence="2" id="KW-1185">Reference proteome</keyword>
<dbReference type="InterPro" id="IPR014756">
    <property type="entry name" value="Ig_E-set"/>
</dbReference>
<comment type="caution">
    <text evidence="1">The sequence shown here is derived from an EMBL/GenBank/DDBJ whole genome shotgun (WGS) entry which is preliminary data.</text>
</comment>
<protein>
    <submittedName>
        <fullName evidence="1">Uncharacterized protein</fullName>
    </submittedName>
</protein>
<sequence>MRTDQDPGRVGYDLAGSTQLLRDGTVIGESDVGGGGQFTVGPERAAYTLRSTVDPADAGLSTHISAEWTFTSEHTADLVAIPLLAVRFAPDLDNDNTAPAGIRFTIPIYVQRNGADTPGTVGVPTVEVSYDDGTTWTRARVTASTATVNHPRDAEYVSLRSHITDREGNSQRQTIIRAYALT</sequence>
<evidence type="ECO:0000313" key="2">
    <source>
        <dbReference type="Proteomes" id="UP000520767"/>
    </source>
</evidence>
<dbReference type="EMBL" id="JACHJQ010000002">
    <property type="protein sequence ID" value="MBB4906040.1"/>
    <property type="molecule type" value="Genomic_DNA"/>
</dbReference>
<evidence type="ECO:0000313" key="1">
    <source>
        <dbReference type="EMBL" id="MBB4906040.1"/>
    </source>
</evidence>
<dbReference type="SUPFAM" id="SSF81296">
    <property type="entry name" value="E set domains"/>
    <property type="match status" value="1"/>
</dbReference>
<dbReference type="RefSeq" id="WP_184810170.1">
    <property type="nucleotide sequence ID" value="NZ_JACHJQ010000002.1"/>
</dbReference>
<reference evidence="1 2" key="1">
    <citation type="submission" date="2020-08" db="EMBL/GenBank/DDBJ databases">
        <title>Genomic Encyclopedia of Type Strains, Phase III (KMG-III): the genomes of soil and plant-associated and newly described type strains.</title>
        <authorList>
            <person name="Whitman W."/>
        </authorList>
    </citation>
    <scope>NUCLEOTIDE SEQUENCE [LARGE SCALE GENOMIC DNA]</scope>
    <source>
        <strain evidence="1 2">CECT 8960</strain>
    </source>
</reference>
<dbReference type="AlphaFoldDB" id="A0A7W7Q2Y3"/>
<name>A0A7W7Q2Y3_9PSEU</name>
<proteinExistence type="predicted"/>